<dbReference type="EMBL" id="KK365145">
    <property type="protein sequence ID" value="KCZ81280.1"/>
    <property type="molecule type" value="Genomic_DNA"/>
</dbReference>
<sequence length="237" mass="27953">MYFLHNIKTDKPLEVKKISKRTHLSSENMKSKESIIPYNLFYFEGEKIQKHNFVPAKHFLFLPKTTAGFEGEVSSNQFLIKKKKKAKIDEPKKPSKNVEIYSQVLPPLNTESLTNEGYFDVKKMISKKLYKSIDKYDCLEAKNINEKILHFFKEADKKNFLNEEIKNEFGLRSRLNDDRIKVMIVIFTLMRNNWSCKLEKFSGIRKLQEYCNLLGCKIIDGRVKLVSKPKYKIIKKK</sequence>
<reference evidence="1 2" key="2">
    <citation type="submission" date="2014-03" db="EMBL/GenBank/DDBJ databases">
        <title>The Genome Sequence of Anncaliia algerae insect isolate PRA339.</title>
        <authorList>
            <consortium name="The Broad Institute Genome Sequencing Platform"/>
            <consortium name="The Broad Institute Genome Sequencing Center for Infectious Disease"/>
            <person name="Cuomo C."/>
            <person name="Becnel J."/>
            <person name="Sanscrainte N."/>
            <person name="Walker B."/>
            <person name="Young S.K."/>
            <person name="Zeng Q."/>
            <person name="Gargeya S."/>
            <person name="Fitzgerald M."/>
            <person name="Haas B."/>
            <person name="Abouelleil A."/>
            <person name="Alvarado L."/>
            <person name="Arachchi H.M."/>
            <person name="Berlin A.M."/>
            <person name="Chapman S.B."/>
            <person name="Dewar J."/>
            <person name="Goldberg J."/>
            <person name="Griggs A."/>
            <person name="Gujja S."/>
            <person name="Hansen M."/>
            <person name="Howarth C."/>
            <person name="Imamovic A."/>
            <person name="Larimer J."/>
            <person name="McCowan C."/>
            <person name="Murphy C."/>
            <person name="Neiman D."/>
            <person name="Pearson M."/>
            <person name="Priest M."/>
            <person name="Roberts A."/>
            <person name="Saif S."/>
            <person name="Shea T."/>
            <person name="Sisk P."/>
            <person name="Sykes S."/>
            <person name="Wortman J."/>
            <person name="Nusbaum C."/>
            <person name="Birren B."/>
        </authorList>
    </citation>
    <scope>NUCLEOTIDE SEQUENCE [LARGE SCALE GENOMIC DNA]</scope>
    <source>
        <strain evidence="1 2">PRA339</strain>
    </source>
</reference>
<gene>
    <name evidence="1" type="ORF">H312_01276</name>
</gene>
<dbReference type="HOGENOM" id="CLU_1170412_0_0_1"/>
<organism evidence="1 2">
    <name type="scientific">Anncaliia algerae PRA339</name>
    <dbReference type="NCBI Taxonomy" id="1288291"/>
    <lineage>
        <taxon>Eukaryota</taxon>
        <taxon>Fungi</taxon>
        <taxon>Fungi incertae sedis</taxon>
        <taxon>Microsporidia</taxon>
        <taxon>Tubulinosematoidea</taxon>
        <taxon>Tubulinosematidae</taxon>
        <taxon>Anncaliia</taxon>
    </lineage>
</organism>
<dbReference type="OrthoDB" id="2190041at2759"/>
<reference evidence="2" key="1">
    <citation type="submission" date="2013-02" db="EMBL/GenBank/DDBJ databases">
        <authorList>
            <consortium name="The Broad Institute Genome Sequencing Platform"/>
            <person name="Cuomo C."/>
            <person name="Becnel J."/>
            <person name="Sanscrainte N."/>
            <person name="Walker B."/>
            <person name="Young S.K."/>
            <person name="Zeng Q."/>
            <person name="Gargeya S."/>
            <person name="Fitzgerald M."/>
            <person name="Haas B."/>
            <person name="Abouelleil A."/>
            <person name="Alvarado L."/>
            <person name="Arachchi H.M."/>
            <person name="Berlin A.M."/>
            <person name="Chapman S.B."/>
            <person name="Dewar J."/>
            <person name="Goldberg J."/>
            <person name="Griggs A."/>
            <person name="Gujja S."/>
            <person name="Hansen M."/>
            <person name="Howarth C."/>
            <person name="Imamovic A."/>
            <person name="Larimer J."/>
            <person name="McCowan C."/>
            <person name="Murphy C."/>
            <person name="Neiman D."/>
            <person name="Pearson M."/>
            <person name="Priest M."/>
            <person name="Roberts A."/>
            <person name="Saif S."/>
            <person name="Shea T."/>
            <person name="Sisk P."/>
            <person name="Sykes S."/>
            <person name="Wortman J."/>
            <person name="Nusbaum C."/>
            <person name="Birren B."/>
        </authorList>
    </citation>
    <scope>NUCLEOTIDE SEQUENCE [LARGE SCALE GENOMIC DNA]</scope>
    <source>
        <strain evidence="2">PRA339</strain>
    </source>
</reference>
<evidence type="ECO:0000313" key="2">
    <source>
        <dbReference type="Proteomes" id="UP000030655"/>
    </source>
</evidence>
<protein>
    <submittedName>
        <fullName evidence="1">Uncharacterized protein</fullName>
    </submittedName>
</protein>
<accession>A0A059F254</accession>
<keyword evidence="2" id="KW-1185">Reference proteome</keyword>
<dbReference type="Proteomes" id="UP000030655">
    <property type="component" value="Unassembled WGS sequence"/>
</dbReference>
<evidence type="ECO:0000313" key="1">
    <source>
        <dbReference type="EMBL" id="KCZ81280.1"/>
    </source>
</evidence>
<dbReference type="VEuPathDB" id="MicrosporidiaDB:H312_01276"/>
<proteinExistence type="predicted"/>
<dbReference type="AlphaFoldDB" id="A0A059F254"/>
<name>A0A059F254_9MICR</name>